<feature type="compositionally biased region" description="Basic and acidic residues" evidence="1">
    <location>
        <begin position="245"/>
        <end position="260"/>
    </location>
</feature>
<evidence type="ECO:0000313" key="3">
    <source>
        <dbReference type="Proteomes" id="UP001634393"/>
    </source>
</evidence>
<feature type="compositionally biased region" description="Polar residues" evidence="1">
    <location>
        <begin position="261"/>
        <end position="279"/>
    </location>
</feature>
<dbReference type="PANTHER" id="PTHR31722:SF0">
    <property type="entry name" value="OS06G0675200 PROTEIN"/>
    <property type="match status" value="1"/>
</dbReference>
<protein>
    <submittedName>
        <fullName evidence="2">Uncharacterized protein</fullName>
    </submittedName>
</protein>
<feature type="region of interest" description="Disordered" evidence="1">
    <location>
        <begin position="377"/>
        <end position="412"/>
    </location>
</feature>
<feature type="compositionally biased region" description="Basic and acidic residues" evidence="1">
    <location>
        <begin position="41"/>
        <end position="55"/>
    </location>
</feature>
<sequence length="412" mass="45337">MASACVNRIGMSQESFLDCSPVKYPSYGWLSPRISFSRDFPEEVAPKAADNKTQKQSENADAEKLEKPDPENYGKDFVDFEFRLEDPVTMLPADELFSDGKLVPLHLSSIRPSIASDLASSDVRSPDTPNFRRRNEISSMDPYLFSPKAPRCTSSWKELLGLKKLYQNSNAKQEETKTTSSVSIHNNNISNRNAARSLKHFLNRSSKSSLNASIDSSLNLPLLKDTDNESVSITSRLSLSSSSSGHEHDDLPRLSLDSDKPNTNTITRNSHQTASNLSKSRVLKHRSALSSENLARKAPESAVPVRGVSADSPRMNSSGKIVFHSLERSSSSPSTFNGGPRHKHRGMERSYSANVRITPVLNVPVCSLRGSSKSGVFGLPMFSSQQKKEYSSGSGGGNRSQQSHGKKRTERT</sequence>
<name>A0ABD3UQK7_9LAMI</name>
<feature type="region of interest" description="Disordered" evidence="1">
    <location>
        <begin position="327"/>
        <end position="346"/>
    </location>
</feature>
<organism evidence="2 3">
    <name type="scientific">Penstemon smallii</name>
    <dbReference type="NCBI Taxonomy" id="265156"/>
    <lineage>
        <taxon>Eukaryota</taxon>
        <taxon>Viridiplantae</taxon>
        <taxon>Streptophyta</taxon>
        <taxon>Embryophyta</taxon>
        <taxon>Tracheophyta</taxon>
        <taxon>Spermatophyta</taxon>
        <taxon>Magnoliopsida</taxon>
        <taxon>eudicotyledons</taxon>
        <taxon>Gunneridae</taxon>
        <taxon>Pentapetalae</taxon>
        <taxon>asterids</taxon>
        <taxon>lamiids</taxon>
        <taxon>Lamiales</taxon>
        <taxon>Plantaginaceae</taxon>
        <taxon>Cheloneae</taxon>
        <taxon>Penstemon</taxon>
    </lineage>
</organism>
<evidence type="ECO:0000256" key="1">
    <source>
        <dbReference type="SAM" id="MobiDB-lite"/>
    </source>
</evidence>
<comment type="caution">
    <text evidence="2">The sequence shown here is derived from an EMBL/GenBank/DDBJ whole genome shotgun (WGS) entry which is preliminary data.</text>
</comment>
<dbReference type="PANTHER" id="PTHR31722">
    <property type="entry name" value="OS06G0675200 PROTEIN"/>
    <property type="match status" value="1"/>
</dbReference>
<feature type="region of interest" description="Disordered" evidence="1">
    <location>
        <begin position="41"/>
        <end position="71"/>
    </location>
</feature>
<evidence type="ECO:0000313" key="2">
    <source>
        <dbReference type="EMBL" id="KAL3851056.1"/>
    </source>
</evidence>
<feature type="compositionally biased region" description="Polar residues" evidence="1">
    <location>
        <begin position="328"/>
        <end position="337"/>
    </location>
</feature>
<keyword evidence="3" id="KW-1185">Reference proteome</keyword>
<dbReference type="EMBL" id="JBJXBP010000001">
    <property type="protein sequence ID" value="KAL3851056.1"/>
    <property type="molecule type" value="Genomic_DNA"/>
</dbReference>
<dbReference type="AlphaFoldDB" id="A0ABD3UQK7"/>
<dbReference type="Proteomes" id="UP001634393">
    <property type="component" value="Unassembled WGS sequence"/>
</dbReference>
<feature type="region of interest" description="Disordered" evidence="1">
    <location>
        <begin position="237"/>
        <end position="317"/>
    </location>
</feature>
<accession>A0ABD3UQK7</accession>
<proteinExistence type="predicted"/>
<gene>
    <name evidence="2" type="ORF">ACJIZ3_012938</name>
</gene>
<feature type="compositionally biased region" description="Basic and acidic residues" evidence="1">
    <location>
        <begin position="61"/>
        <end position="71"/>
    </location>
</feature>
<reference evidence="2 3" key="1">
    <citation type="submission" date="2024-12" db="EMBL/GenBank/DDBJ databases">
        <title>The unique morphological basis and parallel evolutionary history of personate flowers in Penstemon.</title>
        <authorList>
            <person name="Depatie T.H."/>
            <person name="Wessinger C.A."/>
        </authorList>
    </citation>
    <scope>NUCLEOTIDE SEQUENCE [LARGE SCALE GENOMIC DNA]</scope>
    <source>
        <strain evidence="2">WTNN_2</strain>
        <tissue evidence="2">Leaf</tissue>
    </source>
</reference>